<keyword evidence="2" id="KW-0732">Signal</keyword>
<dbReference type="Proteomes" id="UP000634780">
    <property type="component" value="Unassembled WGS sequence"/>
</dbReference>
<organism evidence="3 4">
    <name type="scientific">Streptomyces flavofungini</name>
    <dbReference type="NCBI Taxonomy" id="68200"/>
    <lineage>
        <taxon>Bacteria</taxon>
        <taxon>Bacillati</taxon>
        <taxon>Actinomycetota</taxon>
        <taxon>Actinomycetes</taxon>
        <taxon>Kitasatosporales</taxon>
        <taxon>Streptomycetaceae</taxon>
        <taxon>Streptomyces</taxon>
    </lineage>
</organism>
<feature type="region of interest" description="Disordered" evidence="1">
    <location>
        <begin position="153"/>
        <end position="200"/>
    </location>
</feature>
<name>A0ABS0X5D8_9ACTN</name>
<feature type="signal peptide" evidence="2">
    <location>
        <begin position="1"/>
        <end position="26"/>
    </location>
</feature>
<reference evidence="3 4" key="1">
    <citation type="submission" date="2020-12" db="EMBL/GenBank/DDBJ databases">
        <title>Streptomyces typhae sp. nov., a novel endophytic actinomycete isolated from the root of cattail pollen (Typha angustifolia L.).</title>
        <authorList>
            <person name="Peng C."/>
            <person name="Liu C."/>
        </authorList>
    </citation>
    <scope>NUCLEOTIDE SEQUENCE [LARGE SCALE GENOMIC DNA]</scope>
    <source>
        <strain evidence="3 4">JCM 4753</strain>
    </source>
</reference>
<dbReference type="RefSeq" id="WP_190117503.1">
    <property type="nucleotide sequence ID" value="NZ_BMVR01000008.1"/>
</dbReference>
<evidence type="ECO:0000256" key="1">
    <source>
        <dbReference type="SAM" id="MobiDB-lite"/>
    </source>
</evidence>
<accession>A0ABS0X5D8</accession>
<proteinExistence type="predicted"/>
<evidence type="ECO:0000313" key="4">
    <source>
        <dbReference type="Proteomes" id="UP000634780"/>
    </source>
</evidence>
<feature type="compositionally biased region" description="Low complexity" evidence="1">
    <location>
        <begin position="170"/>
        <end position="179"/>
    </location>
</feature>
<protein>
    <submittedName>
        <fullName evidence="3">Uncharacterized protein</fullName>
    </submittedName>
</protein>
<dbReference type="EMBL" id="JAEKOZ010000008">
    <property type="protein sequence ID" value="MBJ3808407.1"/>
    <property type="molecule type" value="Genomic_DNA"/>
</dbReference>
<comment type="caution">
    <text evidence="3">The sequence shown here is derived from an EMBL/GenBank/DDBJ whole genome shotgun (WGS) entry which is preliminary data.</text>
</comment>
<feature type="region of interest" description="Disordered" evidence="1">
    <location>
        <begin position="213"/>
        <end position="237"/>
    </location>
</feature>
<evidence type="ECO:0000313" key="3">
    <source>
        <dbReference type="EMBL" id="MBJ3808407.1"/>
    </source>
</evidence>
<feature type="compositionally biased region" description="Basic and acidic residues" evidence="1">
    <location>
        <begin position="217"/>
        <end position="237"/>
    </location>
</feature>
<keyword evidence="4" id="KW-1185">Reference proteome</keyword>
<feature type="chain" id="PRO_5045912438" evidence="2">
    <location>
        <begin position="27"/>
        <end position="237"/>
    </location>
</feature>
<sequence>MGTARGLAGLVVALAVLLLGAPQASAGGPTSVLITSPESGETASLYRDREEYAELEKLLGPTARGESEQPPGLSLGATRQINVTWLVHDVSPWRVDRVYPEPSATEDAAIWIHTTTDTETMKGYWHRSPDPSALRSLLKDLGLMGKLSERNHAGIRPSDVAPPPEPESPAPAGVAAQGKGDADRRGPDGDGTGWQWAIPSGAAGLAAGAAAMHLLRRRDDGPEHGGDEPPRQELLDA</sequence>
<evidence type="ECO:0000256" key="2">
    <source>
        <dbReference type="SAM" id="SignalP"/>
    </source>
</evidence>
<feature type="compositionally biased region" description="Pro residues" evidence="1">
    <location>
        <begin position="160"/>
        <end position="169"/>
    </location>
</feature>
<gene>
    <name evidence="3" type="ORF">JGB26_15015</name>
</gene>